<protein>
    <submittedName>
        <fullName evidence="1">Uncharacterized protein</fullName>
    </submittedName>
</protein>
<accession>A0ACB9EZ51</accession>
<organism evidence="1 2">
    <name type="scientific">Cichorium intybus</name>
    <name type="common">Chicory</name>
    <dbReference type="NCBI Taxonomy" id="13427"/>
    <lineage>
        <taxon>Eukaryota</taxon>
        <taxon>Viridiplantae</taxon>
        <taxon>Streptophyta</taxon>
        <taxon>Embryophyta</taxon>
        <taxon>Tracheophyta</taxon>
        <taxon>Spermatophyta</taxon>
        <taxon>Magnoliopsida</taxon>
        <taxon>eudicotyledons</taxon>
        <taxon>Gunneridae</taxon>
        <taxon>Pentapetalae</taxon>
        <taxon>asterids</taxon>
        <taxon>campanulids</taxon>
        <taxon>Asterales</taxon>
        <taxon>Asteraceae</taxon>
        <taxon>Cichorioideae</taxon>
        <taxon>Cichorieae</taxon>
        <taxon>Cichoriinae</taxon>
        <taxon>Cichorium</taxon>
    </lineage>
</organism>
<reference evidence="2" key="1">
    <citation type="journal article" date="2022" name="Mol. Ecol. Resour.">
        <title>The genomes of chicory, endive, great burdock and yacon provide insights into Asteraceae palaeo-polyploidization history and plant inulin production.</title>
        <authorList>
            <person name="Fan W."/>
            <person name="Wang S."/>
            <person name="Wang H."/>
            <person name="Wang A."/>
            <person name="Jiang F."/>
            <person name="Liu H."/>
            <person name="Zhao H."/>
            <person name="Xu D."/>
            <person name="Zhang Y."/>
        </authorList>
    </citation>
    <scope>NUCLEOTIDE SEQUENCE [LARGE SCALE GENOMIC DNA]</scope>
    <source>
        <strain evidence="2">cv. Punajuju</strain>
    </source>
</reference>
<dbReference type="Proteomes" id="UP001055811">
    <property type="component" value="Linkage Group LG03"/>
</dbReference>
<evidence type="ECO:0000313" key="1">
    <source>
        <dbReference type="EMBL" id="KAI3763986.1"/>
    </source>
</evidence>
<reference evidence="1 2" key="2">
    <citation type="journal article" date="2022" name="Mol. Ecol. Resour.">
        <title>The genomes of chicory, endive, great burdock and yacon provide insights into Asteraceae paleo-polyploidization history and plant inulin production.</title>
        <authorList>
            <person name="Fan W."/>
            <person name="Wang S."/>
            <person name="Wang H."/>
            <person name="Wang A."/>
            <person name="Jiang F."/>
            <person name="Liu H."/>
            <person name="Zhao H."/>
            <person name="Xu D."/>
            <person name="Zhang Y."/>
        </authorList>
    </citation>
    <scope>NUCLEOTIDE SEQUENCE [LARGE SCALE GENOMIC DNA]</scope>
    <source>
        <strain evidence="2">cv. Punajuju</strain>
        <tissue evidence="1">Leaves</tissue>
    </source>
</reference>
<keyword evidence="2" id="KW-1185">Reference proteome</keyword>
<name>A0ACB9EZ51_CICIN</name>
<sequence>MAGFRSNQLAFPLSLIIALMNAADTVVGIDLIDHFGRRKLALSSLSGVTKILKEDEGVKGKVGVSSFGGTTTHICGEKDLGSSHEIKLVQVSIGVMNPRPSLPLFSLITTLRPRSTWANHIVLELEYLKFTYIGLMEWSDNSSGGYNRGRGRGRGRGGRNYGDGGRGGDGGGRNYGGAQGGGRGGDGGGRNYGVAQDGGRGGDRGGAGNGNYPRGGGGRGRSYPQQYSNNQQQEHYGGGRGRAPGGGGGRGGQQTYWTPTHPRPNPDRVPDHPNVNREAKWSQVVSDQPVESPSQALTQTQNRIADLQISREVQRESPSKDDVTESAYVPIKRPDRGTLALRSVRLLVNHFPVKFHPSKTILRYDVDVKHDVPSSSRSAKKSIPKSDLRLIQQKLCTDNPDQFPLLQTAYDGEKNIFSAVSLPEGIYNVQLFGRSYTCSIKYGTELSLSKLQEFLKGNSMQIPRDVLQALDVVMKANLYREKVSVGRGMYPRVHRQEDDLGGGVAAFRGSQQSLKLTSNGLVMCLDYSAIPFRKRMPVIDFLMESIGIREINDIGRFANAIVKALTGLRVSVTHRRTNQKYIVSGLTDKATKDISFELEDLEGKKEPEVVMLTDYFREKWGKEIKLKGIPCLKLGSSKKPNYVPMEFCILAEDRRYPKEQLGKEAARILKDLSLLNPNVRRNEIRSMVRDEYAPGKNGANAIKHFDVEVGMNMTEVDGRVMAPPQLKLGSLSGKTTTAIVDKMKCHWNLLQGRTLVQGKSAERWAVINFNNRDNRPNQNVDYFIGKLINRCQSIGIQMEDPIVVHHTTMREFSDLKKLERLLTRVIEDSRRSDKGRLQMIVCIMADKHDGYKHLKWVSETKIGVITQCCLSYNAFKANDQFLANLGMKINAKLGGSNVELIERFPRLNGSDNFMFIGADVNHPAPSNDSSPSVAAVVGSVNTAATRYAARVSPQKHRKEEIVNFGSLCVDLVNTYYTVNGVKPDKIIVFRDGVSDGQFDMVLNKEMVDMKKALYTDSYRPAITFVVAQKRHTTRLFLNNGNEVGNVPPGTVVDTTIVQPFEFDFYLCSHFGGMGTSKPTHYSVIWDENGFNSNEMQKLVYHLCYVFARCTKPVSLVPPVYYADLVAYRGRMFQEVVADMESGGPEPASFDRFFYTLEQNLKDSMFFV</sequence>
<dbReference type="EMBL" id="CM042011">
    <property type="protein sequence ID" value="KAI3763986.1"/>
    <property type="molecule type" value="Genomic_DNA"/>
</dbReference>
<proteinExistence type="predicted"/>
<comment type="caution">
    <text evidence="1">The sequence shown here is derived from an EMBL/GenBank/DDBJ whole genome shotgun (WGS) entry which is preliminary data.</text>
</comment>
<gene>
    <name evidence="1" type="ORF">L2E82_13984</name>
</gene>
<evidence type="ECO:0000313" key="2">
    <source>
        <dbReference type="Proteomes" id="UP001055811"/>
    </source>
</evidence>